<dbReference type="PANTHER" id="PTHR43581">
    <property type="entry name" value="ATP/GTP PHOSPHATASE"/>
    <property type="match status" value="1"/>
</dbReference>
<dbReference type="InterPro" id="IPR027417">
    <property type="entry name" value="P-loop_NTPase"/>
</dbReference>
<name>A0A5J4SE45_9ZZZZ</name>
<dbReference type="InterPro" id="IPR003959">
    <property type="entry name" value="ATPase_AAA_core"/>
</dbReference>
<organism evidence="2">
    <name type="scientific">termite gut metagenome</name>
    <dbReference type="NCBI Taxonomy" id="433724"/>
    <lineage>
        <taxon>unclassified sequences</taxon>
        <taxon>metagenomes</taxon>
        <taxon>organismal metagenomes</taxon>
    </lineage>
</organism>
<feature type="domain" description="ATPase AAA-type core" evidence="1">
    <location>
        <begin position="200"/>
        <end position="328"/>
    </location>
</feature>
<dbReference type="EMBL" id="SNRY01000221">
    <property type="protein sequence ID" value="KAA6344376.1"/>
    <property type="molecule type" value="Genomic_DNA"/>
</dbReference>
<dbReference type="PANTHER" id="PTHR43581:SF4">
    <property type="entry name" value="ATP_GTP PHOSPHATASE"/>
    <property type="match status" value="1"/>
</dbReference>
<comment type="caution">
    <text evidence="2">The sequence shown here is derived from an EMBL/GenBank/DDBJ whole genome shotgun (WGS) entry which is preliminary data.</text>
</comment>
<evidence type="ECO:0000259" key="1">
    <source>
        <dbReference type="Pfam" id="PF13304"/>
    </source>
</evidence>
<dbReference type="GO" id="GO:0016887">
    <property type="term" value="F:ATP hydrolysis activity"/>
    <property type="evidence" value="ECO:0007669"/>
    <property type="project" value="InterPro"/>
</dbReference>
<protein>
    <recommendedName>
        <fullName evidence="1">ATPase AAA-type core domain-containing protein</fullName>
    </recommendedName>
</protein>
<dbReference type="InterPro" id="IPR051396">
    <property type="entry name" value="Bact_Antivir_Def_Nuclease"/>
</dbReference>
<dbReference type="SUPFAM" id="SSF52540">
    <property type="entry name" value="P-loop containing nucleoside triphosphate hydrolases"/>
    <property type="match status" value="1"/>
</dbReference>
<gene>
    <name evidence="2" type="ORF">EZS27_007995</name>
</gene>
<reference evidence="2" key="1">
    <citation type="submission" date="2019-03" db="EMBL/GenBank/DDBJ databases">
        <title>Single cell metagenomics reveals metabolic interactions within the superorganism composed of flagellate Streblomastix strix and complex community of Bacteroidetes bacteria on its surface.</title>
        <authorList>
            <person name="Treitli S.C."/>
            <person name="Kolisko M."/>
            <person name="Husnik F."/>
            <person name="Keeling P."/>
            <person name="Hampl V."/>
        </authorList>
    </citation>
    <scope>NUCLEOTIDE SEQUENCE</scope>
    <source>
        <strain evidence="2">STM</strain>
    </source>
</reference>
<proteinExistence type="predicted"/>
<accession>A0A5J4SE45</accession>
<dbReference type="Pfam" id="PF13304">
    <property type="entry name" value="AAA_21"/>
    <property type="match status" value="1"/>
</dbReference>
<evidence type="ECO:0000313" key="2">
    <source>
        <dbReference type="EMBL" id="KAA6344376.1"/>
    </source>
</evidence>
<dbReference type="GO" id="GO:0005524">
    <property type="term" value="F:ATP binding"/>
    <property type="evidence" value="ECO:0007669"/>
    <property type="project" value="InterPro"/>
</dbReference>
<dbReference type="CDD" id="cd00267">
    <property type="entry name" value="ABC_ATPase"/>
    <property type="match status" value="1"/>
</dbReference>
<dbReference type="AlphaFoldDB" id="A0A5J4SE45"/>
<dbReference type="Gene3D" id="3.40.50.300">
    <property type="entry name" value="P-loop containing nucleotide triphosphate hydrolases"/>
    <property type="match status" value="1"/>
</dbReference>
<sequence>MRLISFSYHNKTKNWGFDALDFHKLTLLVGASGVGKTKILEAIEQLTNIAEGVSFNGIVWNVKFETLEKKIYIWKGEFEQKAKYPHRLLDNKYNEESHIISEQLIEKDIKIINRDADRLIFNGTETVKLSPQQSAVSLLKEEELISPVYKSLTKIQLINYTDALLESMIVVSDITKAELLVKQYDTIEKIKESNLEILIKIFLASSVADNRLFESIKRRYINIFPQVEDIKFVLSDLTDFSSLVNYLLVQFKEKGVDEWIIDGISSGMHRSFMQIGELYLCPEGSILLIDEFENSLGVNCIGELTNDILNSERDIQFILTSHHPYIINNIPYRNWKIVTRKGGNVFIKDAADYKIGVSSKHDAFMQLLQLDEFANGIN</sequence>